<name>A0A507D6T5_9FUNG</name>
<reference evidence="5 6" key="1">
    <citation type="journal article" date="2019" name="Sci. Rep.">
        <title>Comparative genomics of chytrid fungi reveal insights into the obligate biotrophic and pathogenic lifestyle of Synchytrium endobioticum.</title>
        <authorList>
            <person name="van de Vossenberg B.T.L.H."/>
            <person name="Warris S."/>
            <person name="Nguyen H.D.T."/>
            <person name="van Gent-Pelzer M.P.E."/>
            <person name="Joly D.L."/>
            <person name="van de Geest H.C."/>
            <person name="Bonants P.J.M."/>
            <person name="Smith D.S."/>
            <person name="Levesque C.A."/>
            <person name="van der Lee T.A.J."/>
        </authorList>
    </citation>
    <scope>NUCLEOTIDE SEQUENCE [LARGE SCALE GENOMIC DNA]</scope>
    <source>
        <strain evidence="4 6">LEV6574</strain>
        <strain evidence="3 5">MB42</strain>
    </source>
</reference>
<comment type="caution">
    <text evidence="3">The sequence shown here is derived from an EMBL/GenBank/DDBJ whole genome shotgun (WGS) entry which is preliminary data.</text>
</comment>
<accession>A0A507D6T5</accession>
<dbReference type="EMBL" id="QEAN01000124">
    <property type="protein sequence ID" value="TPX47055.1"/>
    <property type="molecule type" value="Genomic_DNA"/>
</dbReference>
<dbReference type="EMBL" id="QEAM01000020">
    <property type="protein sequence ID" value="TPX50284.1"/>
    <property type="molecule type" value="Genomic_DNA"/>
</dbReference>
<evidence type="ECO:0000313" key="6">
    <source>
        <dbReference type="Proteomes" id="UP000320475"/>
    </source>
</evidence>
<keyword evidence="2" id="KW-0812">Transmembrane</keyword>
<feature type="transmembrane region" description="Helical" evidence="2">
    <location>
        <begin position="29"/>
        <end position="51"/>
    </location>
</feature>
<gene>
    <name evidence="4" type="ORF">SeLEV6574_g00980</name>
    <name evidence="3" type="ORF">SeMB42_g03471</name>
</gene>
<feature type="region of interest" description="Disordered" evidence="1">
    <location>
        <begin position="148"/>
        <end position="192"/>
    </location>
</feature>
<evidence type="ECO:0000313" key="4">
    <source>
        <dbReference type="EMBL" id="TPX50284.1"/>
    </source>
</evidence>
<sequence>MAVSSASNAEDHKVACHLRRFESLVVTDMMLLMNILQLLVCVFSAVMAVTAASPGSGQSMHCYDSTSIGCINPRGPVPPKNFYHSYYPADYVPKKYSAPYGPSGKTGSHGRQVPRFAASKKAVPFVGSYAVLGGHIFQSGSGAIVGSHAGGGAPREGPVLNSGSSDGGHIFQSGSGTLYGSSAGSGGGGVSP</sequence>
<dbReference type="Proteomes" id="UP000317494">
    <property type="component" value="Unassembled WGS sequence"/>
</dbReference>
<evidence type="ECO:0000313" key="3">
    <source>
        <dbReference type="EMBL" id="TPX47055.1"/>
    </source>
</evidence>
<keyword evidence="5" id="KW-1185">Reference proteome</keyword>
<dbReference type="AlphaFoldDB" id="A0A507D6T5"/>
<dbReference type="VEuPathDB" id="FungiDB:SeMB42_g03471"/>
<evidence type="ECO:0000256" key="1">
    <source>
        <dbReference type="SAM" id="MobiDB-lite"/>
    </source>
</evidence>
<evidence type="ECO:0000256" key="2">
    <source>
        <dbReference type="SAM" id="Phobius"/>
    </source>
</evidence>
<organism evidence="3 5">
    <name type="scientific">Synchytrium endobioticum</name>
    <dbReference type="NCBI Taxonomy" id="286115"/>
    <lineage>
        <taxon>Eukaryota</taxon>
        <taxon>Fungi</taxon>
        <taxon>Fungi incertae sedis</taxon>
        <taxon>Chytridiomycota</taxon>
        <taxon>Chytridiomycota incertae sedis</taxon>
        <taxon>Chytridiomycetes</taxon>
        <taxon>Synchytriales</taxon>
        <taxon>Synchytriaceae</taxon>
        <taxon>Synchytrium</taxon>
    </lineage>
</organism>
<protein>
    <submittedName>
        <fullName evidence="3">Uncharacterized protein</fullName>
    </submittedName>
</protein>
<keyword evidence="2" id="KW-1133">Transmembrane helix</keyword>
<keyword evidence="2" id="KW-0472">Membrane</keyword>
<proteinExistence type="predicted"/>
<feature type="compositionally biased region" description="Gly residues" evidence="1">
    <location>
        <begin position="183"/>
        <end position="192"/>
    </location>
</feature>
<dbReference type="Proteomes" id="UP000320475">
    <property type="component" value="Unassembled WGS sequence"/>
</dbReference>
<evidence type="ECO:0000313" key="5">
    <source>
        <dbReference type="Proteomes" id="UP000317494"/>
    </source>
</evidence>
<feature type="compositionally biased region" description="Low complexity" evidence="1">
    <location>
        <begin position="173"/>
        <end position="182"/>
    </location>
</feature>